<organism evidence="1">
    <name type="scientific">marine sediment metagenome</name>
    <dbReference type="NCBI Taxonomy" id="412755"/>
    <lineage>
        <taxon>unclassified sequences</taxon>
        <taxon>metagenomes</taxon>
        <taxon>ecological metagenomes</taxon>
    </lineage>
</organism>
<sequence>MAELIIASKEIAGFYTNDIIKVYKNGYYRHWKKKGVPVDGTFIVRLPFVKAREVKRLFLRVFPRNSKHHRRQYRVLSTINPKNKPCVTKRHFYIARWIESK</sequence>
<evidence type="ECO:0000313" key="1">
    <source>
        <dbReference type="EMBL" id="KKN35830.1"/>
    </source>
</evidence>
<name>A0A0F9PW34_9ZZZZ</name>
<accession>A0A0F9PW34</accession>
<dbReference type="EMBL" id="LAZR01002008">
    <property type="protein sequence ID" value="KKN35830.1"/>
    <property type="molecule type" value="Genomic_DNA"/>
</dbReference>
<reference evidence="1" key="1">
    <citation type="journal article" date="2015" name="Nature">
        <title>Complex archaea that bridge the gap between prokaryotes and eukaryotes.</title>
        <authorList>
            <person name="Spang A."/>
            <person name="Saw J.H."/>
            <person name="Jorgensen S.L."/>
            <person name="Zaremba-Niedzwiedzka K."/>
            <person name="Martijn J."/>
            <person name="Lind A.E."/>
            <person name="van Eijk R."/>
            <person name="Schleper C."/>
            <person name="Guy L."/>
            <person name="Ettema T.J."/>
        </authorList>
    </citation>
    <scope>NUCLEOTIDE SEQUENCE</scope>
</reference>
<gene>
    <name evidence="1" type="ORF">LCGC14_0779780</name>
</gene>
<dbReference type="AlphaFoldDB" id="A0A0F9PW34"/>
<comment type="caution">
    <text evidence="1">The sequence shown here is derived from an EMBL/GenBank/DDBJ whole genome shotgun (WGS) entry which is preliminary data.</text>
</comment>
<proteinExistence type="predicted"/>
<protein>
    <submittedName>
        <fullName evidence="1">Uncharacterized protein</fullName>
    </submittedName>
</protein>